<dbReference type="InterPro" id="IPR014942">
    <property type="entry name" value="AbiEii"/>
</dbReference>
<dbReference type="GeneID" id="66600256"/>
<proteinExistence type="predicted"/>
<dbReference type="EMBL" id="UPHM01000026">
    <property type="protein sequence ID" value="VAZ90320.1"/>
    <property type="molecule type" value="Genomic_DNA"/>
</dbReference>
<protein>
    <submittedName>
        <fullName evidence="1">Uncharacterized protein</fullName>
    </submittedName>
</protein>
<evidence type="ECO:0000313" key="3">
    <source>
        <dbReference type="Proteomes" id="UP000271464"/>
    </source>
</evidence>
<sequence length="148" mass="15884">MGREPAPRRATAASPLACRADPIPTAGAARRLPCAAFDSASIPGLPAFAASKTARWADRLAPRDLWDLWALSRLGAIDATAAELFRRYGPTDKPPAPHLFNRAASDADWQSQRAGQTRLSISAVEALTAVREAWRQALLPTGTLINDE</sequence>
<name>A0AB38UQ35_9MYCO</name>
<organism evidence="1 4">
    <name type="scientific">Mycobacterium persicum</name>
    <dbReference type="NCBI Taxonomy" id="1487726"/>
    <lineage>
        <taxon>Bacteria</taxon>
        <taxon>Bacillati</taxon>
        <taxon>Actinomycetota</taxon>
        <taxon>Actinomycetes</taxon>
        <taxon>Mycobacteriales</taxon>
        <taxon>Mycobacteriaceae</taxon>
        <taxon>Mycobacterium</taxon>
    </lineage>
</organism>
<dbReference type="AlphaFoldDB" id="A0AB38UQ35"/>
<gene>
    <name evidence="1" type="ORF">LAUMK42_01589</name>
    <name evidence="2" type="ORF">LAUMK4_01370</name>
</gene>
<comment type="caution">
    <text evidence="1">The sequence shown here is derived from an EMBL/GenBank/DDBJ whole genome shotgun (WGS) entry which is preliminary data.</text>
</comment>
<accession>A0AB38UQ35</accession>
<dbReference type="Proteomes" id="UP000271464">
    <property type="component" value="Unassembled WGS sequence"/>
</dbReference>
<keyword evidence="3" id="KW-1185">Reference proteome</keyword>
<dbReference type="Pfam" id="PF08843">
    <property type="entry name" value="AbiEii"/>
    <property type="match status" value="1"/>
</dbReference>
<evidence type="ECO:0000313" key="4">
    <source>
        <dbReference type="Proteomes" id="UP000279331"/>
    </source>
</evidence>
<dbReference type="EMBL" id="UPHL01000042">
    <property type="protein sequence ID" value="VAZ82779.1"/>
    <property type="molecule type" value="Genomic_DNA"/>
</dbReference>
<dbReference type="RefSeq" id="WP_116526583.1">
    <property type="nucleotide sequence ID" value="NZ_CADEAW010000029.1"/>
</dbReference>
<evidence type="ECO:0000313" key="1">
    <source>
        <dbReference type="EMBL" id="VAZ82779.1"/>
    </source>
</evidence>
<dbReference type="Proteomes" id="UP000279331">
    <property type="component" value="Unassembled WGS sequence"/>
</dbReference>
<reference evidence="3 4" key="1">
    <citation type="submission" date="2018-09" db="EMBL/GenBank/DDBJ databases">
        <authorList>
            <person name="Tagini F."/>
        </authorList>
    </citation>
    <scope>NUCLEOTIDE SEQUENCE [LARGE SCALE GENOMIC DNA]</scope>
    <source>
        <strain evidence="2 3">MK4</strain>
        <strain evidence="1 4">MK42</strain>
    </source>
</reference>
<evidence type="ECO:0000313" key="2">
    <source>
        <dbReference type="EMBL" id="VAZ90320.1"/>
    </source>
</evidence>